<evidence type="ECO:0000256" key="4">
    <source>
        <dbReference type="ARBA" id="ARBA00023163"/>
    </source>
</evidence>
<dbReference type="PROSITE" id="PS51755">
    <property type="entry name" value="OMPR_PHOB"/>
    <property type="match status" value="1"/>
</dbReference>
<feature type="DNA-binding region" description="OmpR/PhoB-type" evidence="7">
    <location>
        <begin position="135"/>
        <end position="234"/>
    </location>
</feature>
<dbReference type="Pfam" id="PF00072">
    <property type="entry name" value="Response_reg"/>
    <property type="match status" value="1"/>
</dbReference>
<dbReference type="InterPro" id="IPR001789">
    <property type="entry name" value="Sig_transdc_resp-reg_receiver"/>
</dbReference>
<dbReference type="Gene3D" id="6.10.250.690">
    <property type="match status" value="1"/>
</dbReference>
<dbReference type="SMART" id="SM00448">
    <property type="entry name" value="REC"/>
    <property type="match status" value="1"/>
</dbReference>
<gene>
    <name evidence="10" type="ORF">NVS47_08405</name>
</gene>
<dbReference type="EMBL" id="JANPWE010000003">
    <property type="protein sequence ID" value="MCR6545530.1"/>
    <property type="molecule type" value="Genomic_DNA"/>
</dbReference>
<dbReference type="PANTHER" id="PTHR48111:SF26">
    <property type="entry name" value="STAGE 0 SPORULATION PROTEIN A HOMOLOG"/>
    <property type="match status" value="1"/>
</dbReference>
<comment type="function">
    <text evidence="5">May play the central regulatory role in sporulation. It may be an element of the effector pathway responsible for the activation of sporulation genes in response to nutritional stress. Spo0A may act in concert with spo0H (a sigma factor) to control the expression of some genes that are critical to the sporulation process.</text>
</comment>
<evidence type="ECO:0000313" key="10">
    <source>
        <dbReference type="EMBL" id="MCR6545530.1"/>
    </source>
</evidence>
<keyword evidence="6" id="KW-0597">Phosphoprotein</keyword>
<feature type="domain" description="Response regulatory" evidence="8">
    <location>
        <begin position="3"/>
        <end position="116"/>
    </location>
</feature>
<evidence type="ECO:0000259" key="8">
    <source>
        <dbReference type="PROSITE" id="PS50110"/>
    </source>
</evidence>
<dbReference type="Proteomes" id="UP001524944">
    <property type="component" value="Unassembled WGS sequence"/>
</dbReference>
<evidence type="ECO:0000256" key="2">
    <source>
        <dbReference type="ARBA" id="ARBA00023015"/>
    </source>
</evidence>
<dbReference type="Pfam" id="PF00486">
    <property type="entry name" value="Trans_reg_C"/>
    <property type="match status" value="1"/>
</dbReference>
<accession>A0ABT1Y5Y8</accession>
<dbReference type="InterPro" id="IPR011006">
    <property type="entry name" value="CheY-like_superfamily"/>
</dbReference>
<feature type="modified residue" description="4-aspartylphosphate" evidence="6">
    <location>
        <position position="52"/>
    </location>
</feature>
<evidence type="ECO:0000313" key="11">
    <source>
        <dbReference type="Proteomes" id="UP001524944"/>
    </source>
</evidence>
<keyword evidence="11" id="KW-1185">Reference proteome</keyword>
<dbReference type="Gene3D" id="1.10.10.10">
    <property type="entry name" value="Winged helix-like DNA-binding domain superfamily/Winged helix DNA-binding domain"/>
    <property type="match status" value="1"/>
</dbReference>
<evidence type="ECO:0000259" key="9">
    <source>
        <dbReference type="PROSITE" id="PS51755"/>
    </source>
</evidence>
<evidence type="ECO:0000256" key="6">
    <source>
        <dbReference type="PROSITE-ProRule" id="PRU00169"/>
    </source>
</evidence>
<keyword evidence="4" id="KW-0804">Transcription</keyword>
<dbReference type="InterPro" id="IPR039420">
    <property type="entry name" value="WalR-like"/>
</dbReference>
<feature type="domain" description="OmpR/PhoB-type" evidence="9">
    <location>
        <begin position="135"/>
        <end position="234"/>
    </location>
</feature>
<sequence>MKRILIVEDDSSIAELEKDYLEVAGFQVEVCPDGLEAFSLIKEKDYDLLIIDIMLPGMDGLEILRHIQEEKDIPVLLVSAKKEEIDKIKGLSLGADDYITKPFSPGELVARVQSHLKNYERLKKILQGNVKKQESSLLSIRGLRIETEARRVFMNEQEVNLAHKEFDLLLFLAKHPNRVFGREELFEKVWGMDALGDAATVTVHIARIREKIEINPAQPQYVETVWGAGYRFRV</sequence>
<organism evidence="10 11">
    <name type="scientific">Dehalobacterium formicoaceticum</name>
    <dbReference type="NCBI Taxonomy" id="51515"/>
    <lineage>
        <taxon>Bacteria</taxon>
        <taxon>Bacillati</taxon>
        <taxon>Bacillota</taxon>
        <taxon>Clostridia</taxon>
        <taxon>Eubacteriales</taxon>
        <taxon>Peptococcaceae</taxon>
        <taxon>Dehalobacterium</taxon>
    </lineage>
</organism>
<keyword evidence="2" id="KW-0805">Transcription regulation</keyword>
<keyword evidence="3 7" id="KW-0238">DNA-binding</keyword>
<dbReference type="Gene3D" id="3.40.50.2300">
    <property type="match status" value="1"/>
</dbReference>
<evidence type="ECO:0000256" key="1">
    <source>
        <dbReference type="ARBA" id="ARBA00018672"/>
    </source>
</evidence>
<protein>
    <recommendedName>
        <fullName evidence="1">Stage 0 sporulation protein A homolog</fullName>
    </recommendedName>
</protein>
<evidence type="ECO:0000256" key="3">
    <source>
        <dbReference type="ARBA" id="ARBA00023125"/>
    </source>
</evidence>
<dbReference type="CDD" id="cd17574">
    <property type="entry name" value="REC_OmpR"/>
    <property type="match status" value="1"/>
</dbReference>
<dbReference type="SMART" id="SM00862">
    <property type="entry name" value="Trans_reg_C"/>
    <property type="match status" value="1"/>
</dbReference>
<dbReference type="PROSITE" id="PS50110">
    <property type="entry name" value="RESPONSE_REGULATORY"/>
    <property type="match status" value="1"/>
</dbReference>
<dbReference type="RefSeq" id="WP_089612497.1">
    <property type="nucleotide sequence ID" value="NZ_CP022121.1"/>
</dbReference>
<proteinExistence type="predicted"/>
<evidence type="ECO:0000256" key="5">
    <source>
        <dbReference type="ARBA" id="ARBA00024867"/>
    </source>
</evidence>
<comment type="caution">
    <text evidence="10">The sequence shown here is derived from an EMBL/GenBank/DDBJ whole genome shotgun (WGS) entry which is preliminary data.</text>
</comment>
<dbReference type="CDD" id="cd00383">
    <property type="entry name" value="trans_reg_C"/>
    <property type="match status" value="1"/>
</dbReference>
<dbReference type="InterPro" id="IPR001867">
    <property type="entry name" value="OmpR/PhoB-type_DNA-bd"/>
</dbReference>
<name>A0ABT1Y5Y8_9FIRM</name>
<reference evidence="10 11" key="1">
    <citation type="submission" date="2022-08" db="EMBL/GenBank/DDBJ databases">
        <title>Proteogenomics of the novel Dehalobacterium formicoaceticum strain EZ94 highlights a key role of methyltransferases during anaerobic dichloromethane degradation.</title>
        <authorList>
            <person name="Wasmund K."/>
        </authorList>
    </citation>
    <scope>NUCLEOTIDE SEQUENCE [LARGE SCALE GENOMIC DNA]</scope>
    <source>
        <strain evidence="10 11">EZ94</strain>
    </source>
</reference>
<dbReference type="SUPFAM" id="SSF52172">
    <property type="entry name" value="CheY-like"/>
    <property type="match status" value="1"/>
</dbReference>
<evidence type="ECO:0000256" key="7">
    <source>
        <dbReference type="PROSITE-ProRule" id="PRU01091"/>
    </source>
</evidence>
<dbReference type="PANTHER" id="PTHR48111">
    <property type="entry name" value="REGULATOR OF RPOS"/>
    <property type="match status" value="1"/>
</dbReference>
<dbReference type="InterPro" id="IPR036388">
    <property type="entry name" value="WH-like_DNA-bd_sf"/>
</dbReference>